<evidence type="ECO:0000313" key="3">
    <source>
        <dbReference type="Proteomes" id="UP001336314"/>
    </source>
</evidence>
<organism evidence="2 3">
    <name type="scientific">Alkalimonas cellulosilytica</name>
    <dbReference type="NCBI Taxonomy" id="3058395"/>
    <lineage>
        <taxon>Bacteria</taxon>
        <taxon>Pseudomonadati</taxon>
        <taxon>Pseudomonadota</taxon>
        <taxon>Gammaproteobacteria</taxon>
        <taxon>Alkalimonas</taxon>
    </lineage>
</organism>
<sequence length="144" mass="15774">MKYLLPALFLFLGGCASTLPTSQYTNTSTVIAAAAEVAPDGVTGEFILPIKASGVRRGKVFLNTQLDYRDQRSITVAISPEVAAKLAEQHGQSAAEFFINKDIRVKGTARRVTIDLFCQGRLMNTYYYQTHIDVTSAAQIQLLN</sequence>
<dbReference type="PROSITE" id="PS51257">
    <property type="entry name" value="PROKAR_LIPOPROTEIN"/>
    <property type="match status" value="1"/>
</dbReference>
<accession>A0ABU7J2V9</accession>
<feature type="chain" id="PRO_5045805509" description="Lipoprotein" evidence="1">
    <location>
        <begin position="19"/>
        <end position="144"/>
    </location>
</feature>
<feature type="signal peptide" evidence="1">
    <location>
        <begin position="1"/>
        <end position="18"/>
    </location>
</feature>
<evidence type="ECO:0008006" key="4">
    <source>
        <dbReference type="Google" id="ProtNLM"/>
    </source>
</evidence>
<dbReference type="Proteomes" id="UP001336314">
    <property type="component" value="Unassembled WGS sequence"/>
</dbReference>
<name>A0ABU7J2V9_9GAMM</name>
<keyword evidence="1" id="KW-0732">Signal</keyword>
<gene>
    <name evidence="2" type="ORF">QWY20_04800</name>
</gene>
<reference evidence="2 3" key="1">
    <citation type="submission" date="2023-07" db="EMBL/GenBank/DDBJ databases">
        <title>Alkalimonas sp., MEB108 novel, alkaliphilic bacterium isolated from Lonar Lake, India.</title>
        <authorList>
            <person name="Joshi A."/>
            <person name="Thite S."/>
        </authorList>
    </citation>
    <scope>NUCLEOTIDE SEQUENCE [LARGE SCALE GENOMIC DNA]</scope>
    <source>
        <strain evidence="2 3">MEB108</strain>
    </source>
</reference>
<dbReference type="EMBL" id="JAUHLI010000004">
    <property type="protein sequence ID" value="MEE2000762.1"/>
    <property type="molecule type" value="Genomic_DNA"/>
</dbReference>
<proteinExistence type="predicted"/>
<evidence type="ECO:0000256" key="1">
    <source>
        <dbReference type="SAM" id="SignalP"/>
    </source>
</evidence>
<evidence type="ECO:0000313" key="2">
    <source>
        <dbReference type="EMBL" id="MEE2000762.1"/>
    </source>
</evidence>
<protein>
    <recommendedName>
        <fullName evidence="4">Lipoprotein</fullName>
    </recommendedName>
</protein>
<comment type="caution">
    <text evidence="2">The sequence shown here is derived from an EMBL/GenBank/DDBJ whole genome shotgun (WGS) entry which is preliminary data.</text>
</comment>
<keyword evidence="3" id="KW-1185">Reference proteome</keyword>
<dbReference type="RefSeq" id="WP_330127902.1">
    <property type="nucleotide sequence ID" value="NZ_JAUHLI010000004.1"/>
</dbReference>